<proteinExistence type="predicted"/>
<sequence>MSAACSNQSQTNAHCQGVLIRLLVIWCSIAILESHESVGNPLEFSIDGFGTVQMKQAATITTPKSGLAAVNIDNNIFEGVLAEYPGSWVLVLDDQKKFSGIVSRDGRNYEISFERHFPNEQFRVAGYGNYSRRPEVTINEIDEEKFYTDPLGQCERHLPVVFAPEPRNEVVVVGLKSNVYCRLRMVADHTFFRRIGQGSLERTDIEIGWLLKALNPIFMNTAFHDDARKFRRIGFKIGNTTVYQRPHNDPSHFNSASLNMSIDRMLISFSTNESEENSDACGAVLLTARDFSPCSELGLSFVGSVQTEAGVCARPRLTPSGTRITPNAVVVTAVYHGELISRIELIRALAHELGHLWGAEHDRDVHAKKYIMSDSTANLRRVQTFSKASIEQMSTFLKFRQSCFEKLGSCGDGKVDSDEFCDEGVRGGPCCTEHCRLRSEAQCSQKNYGCCEECKFARAGKLCRAPNHSECLRAASCSGQSEHCPVAKPAQDGSECRNRGRCLTGVCQDYCKSIGLESCRCNGLNACRICCWRHARCEPVKLSLEDGTKCGKGGVCVRGKCQDYCAAKHMEDCFCPGVDACKRCCLHDGICGPAHGSNGLPEGSPCSVHLSKSMVTLDRLTTAERYGLRNKPSYRISVQDSMIDSANSW</sequence>
<feature type="binding site" evidence="2">
    <location>
        <position position="351"/>
    </location>
    <ligand>
        <name>Zn(2+)</name>
        <dbReference type="ChEBI" id="CHEBI:29105"/>
        <note>catalytic</note>
    </ligand>
</feature>
<dbReference type="InterPro" id="IPR036436">
    <property type="entry name" value="Disintegrin_dom_sf"/>
</dbReference>
<keyword evidence="2" id="KW-0862">Zinc</keyword>
<evidence type="ECO:0000256" key="1">
    <source>
        <dbReference type="ARBA" id="ARBA00023157"/>
    </source>
</evidence>
<dbReference type="FunFam" id="4.10.70.10:FF:000003">
    <property type="entry name" value="Disintegrin and metalloproteinase domain-containing protein 17"/>
    <property type="match status" value="1"/>
</dbReference>
<dbReference type="PANTHER" id="PTHR45702">
    <property type="entry name" value="ADAM10/ADAM17 METALLOPEPTIDASE FAMILY MEMBER"/>
    <property type="match status" value="1"/>
</dbReference>
<evidence type="ECO:0000313" key="7">
    <source>
        <dbReference type="Proteomes" id="UP000594260"/>
    </source>
</evidence>
<evidence type="ECO:0000259" key="4">
    <source>
        <dbReference type="PROSITE" id="PS50214"/>
    </source>
</evidence>
<organism evidence="6 7">
    <name type="scientific">Varroa destructor</name>
    <name type="common">Honeybee mite</name>
    <dbReference type="NCBI Taxonomy" id="109461"/>
    <lineage>
        <taxon>Eukaryota</taxon>
        <taxon>Metazoa</taxon>
        <taxon>Ecdysozoa</taxon>
        <taxon>Arthropoda</taxon>
        <taxon>Chelicerata</taxon>
        <taxon>Arachnida</taxon>
        <taxon>Acari</taxon>
        <taxon>Parasitiformes</taxon>
        <taxon>Mesostigmata</taxon>
        <taxon>Gamasina</taxon>
        <taxon>Dermanyssoidea</taxon>
        <taxon>Varroidae</taxon>
        <taxon>Varroa</taxon>
    </lineage>
</organism>
<keyword evidence="1" id="KW-1015">Disulfide bond</keyword>
<dbReference type="SUPFAM" id="SSF57552">
    <property type="entry name" value="Blood coagulation inhibitor (disintegrin)"/>
    <property type="match status" value="1"/>
</dbReference>
<evidence type="ECO:0000313" key="6">
    <source>
        <dbReference type="EnsemblMetazoa" id="XP_022657677"/>
    </source>
</evidence>
<dbReference type="InParanoid" id="A0A7M7JWH2"/>
<dbReference type="OMA" id="QECHICC"/>
<feature type="binding site" evidence="2">
    <location>
        <position position="355"/>
    </location>
    <ligand>
        <name>Zn(2+)</name>
        <dbReference type="ChEBI" id="CHEBI:29105"/>
        <note>catalytic</note>
    </ligand>
</feature>
<dbReference type="PANTHER" id="PTHR45702:SF2">
    <property type="entry name" value="KUZBANIAN, ISOFORM A"/>
    <property type="match status" value="1"/>
</dbReference>
<evidence type="ECO:0000256" key="2">
    <source>
        <dbReference type="PROSITE-ProRule" id="PRU00276"/>
    </source>
</evidence>
<feature type="active site" evidence="2">
    <location>
        <position position="352"/>
    </location>
</feature>
<dbReference type="PROSITE" id="PS50214">
    <property type="entry name" value="DISINTEGRIN_2"/>
    <property type="match status" value="1"/>
</dbReference>
<dbReference type="RefSeq" id="XP_022657677.1">
    <property type="nucleotide sequence ID" value="XM_022801942.1"/>
</dbReference>
<name>A0A7M7JWH2_VARDE</name>
<accession>A0A7M7JWH2</accession>
<dbReference type="GO" id="GO:0004222">
    <property type="term" value="F:metalloendopeptidase activity"/>
    <property type="evidence" value="ECO:0007669"/>
    <property type="project" value="InterPro"/>
</dbReference>
<dbReference type="EnsemblMetazoa" id="XM_022801942">
    <property type="protein sequence ID" value="XP_022657677"/>
    <property type="gene ID" value="LOC111248881"/>
</dbReference>
<keyword evidence="7" id="KW-1185">Reference proteome</keyword>
<dbReference type="GO" id="GO:0046872">
    <property type="term" value="F:metal ion binding"/>
    <property type="evidence" value="ECO:0007669"/>
    <property type="project" value="UniProtKB-KW"/>
</dbReference>
<dbReference type="InterPro" id="IPR024079">
    <property type="entry name" value="MetalloPept_cat_dom_sf"/>
</dbReference>
<dbReference type="GO" id="GO:0006509">
    <property type="term" value="P:membrane protein ectodomain proteolysis"/>
    <property type="evidence" value="ECO:0007669"/>
    <property type="project" value="TreeGrafter"/>
</dbReference>
<dbReference type="Proteomes" id="UP000594260">
    <property type="component" value="Unplaced"/>
</dbReference>
<dbReference type="InterPro" id="IPR001762">
    <property type="entry name" value="Disintegrin_dom"/>
</dbReference>
<dbReference type="Gene3D" id="3.40.390.10">
    <property type="entry name" value="Collagenase (Catalytic Domain)"/>
    <property type="match status" value="1"/>
</dbReference>
<protein>
    <submittedName>
        <fullName evidence="6">Uncharacterized protein</fullName>
    </submittedName>
</protein>
<dbReference type="SMART" id="SM00050">
    <property type="entry name" value="DISIN"/>
    <property type="match status" value="1"/>
</dbReference>
<comment type="caution">
    <text evidence="2">Lacks conserved residue(s) required for the propagation of feature annotation.</text>
</comment>
<dbReference type="KEGG" id="vde:111248881"/>
<keyword evidence="2" id="KW-0479">Metal-binding</keyword>
<dbReference type="GO" id="GO:0005886">
    <property type="term" value="C:plasma membrane"/>
    <property type="evidence" value="ECO:0007669"/>
    <property type="project" value="TreeGrafter"/>
</dbReference>
<evidence type="ECO:0000256" key="3">
    <source>
        <dbReference type="SAM" id="SignalP"/>
    </source>
</evidence>
<dbReference type="Pfam" id="PF00200">
    <property type="entry name" value="Disintegrin"/>
    <property type="match status" value="1"/>
</dbReference>
<dbReference type="GeneID" id="111248881"/>
<feature type="domain" description="Peptidase M12B" evidence="5">
    <location>
        <begin position="179"/>
        <end position="397"/>
    </location>
</feature>
<dbReference type="SUPFAM" id="SSF55486">
    <property type="entry name" value="Metalloproteases ('zincins'), catalytic domain"/>
    <property type="match status" value="1"/>
</dbReference>
<dbReference type="Pfam" id="PF13688">
    <property type="entry name" value="Reprolysin_5"/>
    <property type="match status" value="1"/>
</dbReference>
<dbReference type="InterPro" id="IPR001590">
    <property type="entry name" value="Peptidase_M12B"/>
</dbReference>
<dbReference type="PROSITE" id="PS50215">
    <property type="entry name" value="ADAM_MEPRO"/>
    <property type="match status" value="1"/>
</dbReference>
<feature type="chain" id="PRO_5029504874" evidence="3">
    <location>
        <begin position="35"/>
        <end position="649"/>
    </location>
</feature>
<dbReference type="InterPro" id="IPR051489">
    <property type="entry name" value="ADAM_Metalloproteinase"/>
</dbReference>
<feature type="binding site" evidence="2">
    <location>
        <position position="361"/>
    </location>
    <ligand>
        <name>Zn(2+)</name>
        <dbReference type="ChEBI" id="CHEBI:29105"/>
        <note>catalytic</note>
    </ligand>
</feature>
<reference evidence="6" key="1">
    <citation type="submission" date="2021-01" db="UniProtKB">
        <authorList>
            <consortium name="EnsemblMetazoa"/>
        </authorList>
    </citation>
    <scope>IDENTIFICATION</scope>
</reference>
<dbReference type="Gene3D" id="4.10.70.10">
    <property type="entry name" value="Disintegrin domain"/>
    <property type="match status" value="1"/>
</dbReference>
<feature type="signal peptide" evidence="3">
    <location>
        <begin position="1"/>
        <end position="34"/>
    </location>
</feature>
<feature type="domain" description="Disintegrin" evidence="4">
    <location>
        <begin position="407"/>
        <end position="492"/>
    </location>
</feature>
<dbReference type="OrthoDB" id="6437438at2759"/>
<dbReference type="AlphaFoldDB" id="A0A7M7JWH2"/>
<evidence type="ECO:0000259" key="5">
    <source>
        <dbReference type="PROSITE" id="PS50215"/>
    </source>
</evidence>
<keyword evidence="3" id="KW-0732">Signal</keyword>